<accession>A0A1Y4LUB5</accession>
<evidence type="ECO:0000313" key="4">
    <source>
        <dbReference type="Proteomes" id="UP000195897"/>
    </source>
</evidence>
<gene>
    <name evidence="2" type="ORF">B5F15_02900</name>
    <name evidence="1" type="ORF">B5F17_00380</name>
</gene>
<proteinExistence type="predicted"/>
<dbReference type="Pfam" id="PF08876">
    <property type="entry name" value="DUF1836"/>
    <property type="match status" value="1"/>
</dbReference>
<dbReference type="PANTHER" id="PTHR40056">
    <property type="entry name" value="HYPOTHETICAL CYTOSOLIC PROTEIN"/>
    <property type="match status" value="1"/>
</dbReference>
<organism evidence="2 3">
    <name type="scientific">Butyricicoccus pullicaecorum</name>
    <dbReference type="NCBI Taxonomy" id="501571"/>
    <lineage>
        <taxon>Bacteria</taxon>
        <taxon>Bacillati</taxon>
        <taxon>Bacillota</taxon>
        <taxon>Clostridia</taxon>
        <taxon>Eubacteriales</taxon>
        <taxon>Butyricicoccaceae</taxon>
        <taxon>Butyricicoccus</taxon>
    </lineage>
</organism>
<dbReference type="EMBL" id="NFKK01000001">
    <property type="protein sequence ID" value="OUP54388.1"/>
    <property type="molecule type" value="Genomic_DNA"/>
</dbReference>
<dbReference type="InterPro" id="IPR014975">
    <property type="entry name" value="DUF1836"/>
</dbReference>
<evidence type="ECO:0000313" key="3">
    <source>
        <dbReference type="Proteomes" id="UP000195326"/>
    </source>
</evidence>
<name>A0A1Y4LUB5_9FIRM</name>
<evidence type="ECO:0000313" key="2">
    <source>
        <dbReference type="EMBL" id="OUP60224.1"/>
    </source>
</evidence>
<reference evidence="2" key="2">
    <citation type="journal article" date="2018" name="BMC Genomics">
        <title>Whole genome sequencing and function prediction of 133 gut anaerobes isolated from chicken caecum in pure cultures.</title>
        <authorList>
            <person name="Medvecky M."/>
            <person name="Cejkova D."/>
            <person name="Polansky O."/>
            <person name="Karasova D."/>
            <person name="Kubasova T."/>
            <person name="Cizek A."/>
            <person name="Rychlik I."/>
        </authorList>
    </citation>
    <scope>NUCLEOTIDE SEQUENCE</scope>
    <source>
        <strain evidence="2">An179</strain>
        <strain evidence="1">An180</strain>
    </source>
</reference>
<reference evidence="3 4" key="1">
    <citation type="submission" date="2017-04" db="EMBL/GenBank/DDBJ databases">
        <title>Function of individual gut microbiota members based on whole genome sequencing of pure cultures obtained from chicken caecum.</title>
        <authorList>
            <person name="Medvecky M."/>
            <person name="Cejkova D."/>
            <person name="Polansky O."/>
            <person name="Karasova D."/>
            <person name="Kubasova T."/>
            <person name="Cizek A."/>
            <person name="Rychlik I."/>
        </authorList>
    </citation>
    <scope>NUCLEOTIDE SEQUENCE [LARGE SCALE GENOMIC DNA]</scope>
    <source>
        <strain evidence="3">An179</strain>
        <strain evidence="4">An180</strain>
    </source>
</reference>
<evidence type="ECO:0000313" key="1">
    <source>
        <dbReference type="EMBL" id="OUP54388.1"/>
    </source>
</evidence>
<dbReference type="Proteomes" id="UP000195897">
    <property type="component" value="Unassembled WGS sequence"/>
</dbReference>
<comment type="caution">
    <text evidence="2">The sequence shown here is derived from an EMBL/GenBank/DDBJ whole genome shotgun (WGS) entry which is preliminary data.</text>
</comment>
<dbReference type="AlphaFoldDB" id="A0A1Y4LUB5"/>
<dbReference type="STRING" id="501571.GCA_900143195_00433"/>
<evidence type="ECO:0008006" key="5">
    <source>
        <dbReference type="Google" id="ProtNLM"/>
    </source>
</evidence>
<dbReference type="PANTHER" id="PTHR40056:SF1">
    <property type="entry name" value="DUF1836 DOMAIN-CONTAINING PROTEIN"/>
    <property type="match status" value="1"/>
</dbReference>
<sequence length="184" mass="21220">MIMSYERGISMKQLSELLETVLHDRDITPDAVPALDLYMDQVLTLFNEGLQENKRHPGDKLLTKTMINNYSKEKILLPVKGKKYTRQHIIQMLCIYQLKQMLSLADVKALIGRNDVDFEACFNRFLARKDHLRDSIPERLTADLDIDLSDPNEVLTFCLTLSATATYMQRLCQQIIDARAEAQE</sequence>
<dbReference type="EMBL" id="NFKL01000003">
    <property type="protein sequence ID" value="OUP60224.1"/>
    <property type="molecule type" value="Genomic_DNA"/>
</dbReference>
<dbReference type="Proteomes" id="UP000195326">
    <property type="component" value="Unassembled WGS sequence"/>
</dbReference>
<protein>
    <recommendedName>
        <fullName evidence="5">DUF1836 domain-containing protein</fullName>
    </recommendedName>
</protein>